<keyword evidence="9" id="KW-1185">Reference proteome</keyword>
<dbReference type="Gene3D" id="1.20.58.190">
    <property type="entry name" value="Translin, domain 1"/>
    <property type="match status" value="1"/>
</dbReference>
<evidence type="ECO:0000256" key="5">
    <source>
        <dbReference type="ARBA" id="ARBA00025374"/>
    </source>
</evidence>
<reference evidence="8" key="1">
    <citation type="submission" date="2021-12" db="EMBL/GenBank/DDBJ databases">
        <authorList>
            <person name="King R."/>
        </authorList>
    </citation>
    <scope>NUCLEOTIDE SEQUENCE</scope>
</reference>
<evidence type="ECO:0000256" key="6">
    <source>
        <dbReference type="ARBA" id="ARBA00025410"/>
    </source>
</evidence>
<dbReference type="EMBL" id="OU963921">
    <property type="protein sequence ID" value="CAH0404329.1"/>
    <property type="molecule type" value="Genomic_DNA"/>
</dbReference>
<dbReference type="InterPro" id="IPR033956">
    <property type="entry name" value="Translin"/>
</dbReference>
<comment type="function">
    <text evidence="6">Exhibits both single-stranded and double-stranded endoribonuclease activity. May act as an activator of RNA-induced silencing complex (RISC) by facilitating endonucleolytic cleavage of the siRNA passenger strand.</text>
</comment>
<evidence type="ECO:0000256" key="2">
    <source>
        <dbReference type="ARBA" id="ARBA00022196"/>
    </source>
</evidence>
<evidence type="ECO:0000256" key="3">
    <source>
        <dbReference type="ARBA" id="ARBA00022884"/>
    </source>
</evidence>
<dbReference type="SUPFAM" id="SSF74784">
    <property type="entry name" value="Translin"/>
    <property type="match status" value="1"/>
</dbReference>
<comment type="subunit">
    <text evidence="1">Ring-shaped heterooctamer of six TSN and two TSNAX subunits, DNA/RNA binding occurs inside the ring.</text>
</comment>
<dbReference type="InterPro" id="IPR002848">
    <property type="entry name" value="Translin_fam"/>
</dbReference>
<evidence type="ECO:0000313" key="8">
    <source>
        <dbReference type="EMBL" id="CAH0404329.1"/>
    </source>
</evidence>
<dbReference type="Pfam" id="PF01997">
    <property type="entry name" value="Translin"/>
    <property type="match status" value="1"/>
</dbReference>
<dbReference type="InterPro" id="IPR016068">
    <property type="entry name" value="Translin_N"/>
</dbReference>
<sequence>MGFLGITKIWVGACGFTSLNATHWSSSYTNFAGISFLRIFPNIVSPPGEADCASSTSPPAIFFLLLFFCSVSNTRAEHLFVVLVKFCDFTKITLITIKGDFHKAIEMGENMKINDIFTKFQKDLDADQERREVIRTICKEIQQISREAVTVLQVIHHKEEGIIQACQKARELFEKTRQGYAKLKEAVPPTDYFKYHDHWRGVTQQYCFLISLVIWLEVGILASHETIAEVLGVSSVEEKEGFHLDVEDYLVGLLFLCSE</sequence>
<name>A0ABN8BC83_CHISP</name>
<keyword evidence="4" id="KW-0238">DNA-binding</keyword>
<evidence type="ECO:0000313" key="9">
    <source>
        <dbReference type="Proteomes" id="UP001153292"/>
    </source>
</evidence>
<evidence type="ECO:0000256" key="7">
    <source>
        <dbReference type="ARBA" id="ARBA00030513"/>
    </source>
</evidence>
<evidence type="ECO:0000256" key="1">
    <source>
        <dbReference type="ARBA" id="ARBA00011685"/>
    </source>
</evidence>
<proteinExistence type="predicted"/>
<comment type="function">
    <text evidence="5">DNA-binding protein that specifically recognizes consensus sequences at the breakpoint junctions in chromosomal translocations, mostly involving immunoglobulin (Ig)/T-cell receptor gene segments. Seems to recognize single-stranded DNA ends generated by staggered breaks occurring at recombination hot spots.</text>
</comment>
<gene>
    <name evidence="8" type="ORF">CHILSU_LOCUS7653</name>
</gene>
<dbReference type="CDD" id="cd14819">
    <property type="entry name" value="Translin"/>
    <property type="match status" value="1"/>
</dbReference>
<protein>
    <recommendedName>
        <fullName evidence="2">Translin</fullName>
    </recommendedName>
    <alternativeName>
        <fullName evidence="7">Component 3 of promoter of RISC</fullName>
    </alternativeName>
</protein>
<accession>A0ABN8BC83</accession>
<keyword evidence="3" id="KW-0694">RNA-binding</keyword>
<dbReference type="InterPro" id="IPR036081">
    <property type="entry name" value="Translin_sf"/>
</dbReference>
<organism evidence="8 9">
    <name type="scientific">Chilo suppressalis</name>
    <name type="common">Asiatic rice borer moth</name>
    <dbReference type="NCBI Taxonomy" id="168631"/>
    <lineage>
        <taxon>Eukaryota</taxon>
        <taxon>Metazoa</taxon>
        <taxon>Ecdysozoa</taxon>
        <taxon>Arthropoda</taxon>
        <taxon>Hexapoda</taxon>
        <taxon>Insecta</taxon>
        <taxon>Pterygota</taxon>
        <taxon>Neoptera</taxon>
        <taxon>Endopterygota</taxon>
        <taxon>Lepidoptera</taxon>
        <taxon>Glossata</taxon>
        <taxon>Ditrysia</taxon>
        <taxon>Pyraloidea</taxon>
        <taxon>Crambidae</taxon>
        <taxon>Crambinae</taxon>
        <taxon>Chilo</taxon>
    </lineage>
</organism>
<dbReference type="Proteomes" id="UP001153292">
    <property type="component" value="Chromosome 28"/>
</dbReference>
<evidence type="ECO:0000256" key="4">
    <source>
        <dbReference type="ARBA" id="ARBA00023125"/>
    </source>
</evidence>
<dbReference type="PANTHER" id="PTHR10741">
    <property type="entry name" value="TRANSLIN AND TRANSLIN ASSOCIATED PROTEIN X"/>
    <property type="match status" value="1"/>
</dbReference>